<dbReference type="InterPro" id="IPR003679">
    <property type="entry name" value="Amioglycoside_AcTrfase"/>
</dbReference>
<evidence type="ECO:0000256" key="3">
    <source>
        <dbReference type="ARBA" id="ARBA00023315"/>
    </source>
</evidence>
<reference evidence="5 6" key="1">
    <citation type="submission" date="2024-01" db="EMBL/GenBank/DDBJ databases">
        <title>Complete genome of Cladobotryum mycophilum ATHUM6906.</title>
        <authorList>
            <person name="Christinaki A.C."/>
            <person name="Myridakis A.I."/>
            <person name="Kouvelis V.N."/>
        </authorList>
    </citation>
    <scope>NUCLEOTIDE SEQUENCE [LARGE SCALE GENOMIC DNA]</scope>
    <source>
        <strain evidence="5 6">ATHUM6906</strain>
    </source>
</reference>
<keyword evidence="3" id="KW-0012">Acyltransferase</keyword>
<keyword evidence="6" id="KW-1185">Reference proteome</keyword>
<evidence type="ECO:0000256" key="2">
    <source>
        <dbReference type="ARBA" id="ARBA00022679"/>
    </source>
</evidence>
<feature type="region of interest" description="Disordered" evidence="4">
    <location>
        <begin position="71"/>
        <end position="91"/>
    </location>
</feature>
<comment type="similarity">
    <text evidence="1">Belongs to the antibiotic N-acetyltransferase family.</text>
</comment>
<evidence type="ECO:0000313" key="5">
    <source>
        <dbReference type="EMBL" id="KAK5996182.1"/>
    </source>
</evidence>
<dbReference type="EMBL" id="JAVFKD010000004">
    <property type="protein sequence ID" value="KAK5996182.1"/>
    <property type="molecule type" value="Genomic_DNA"/>
</dbReference>
<dbReference type="PANTHER" id="PTHR11104">
    <property type="entry name" value="AMINOGLYCOSIDE N3-ACETYLTRANSFERASE"/>
    <property type="match status" value="1"/>
</dbReference>
<organism evidence="5 6">
    <name type="scientific">Cladobotryum mycophilum</name>
    <dbReference type="NCBI Taxonomy" id="491253"/>
    <lineage>
        <taxon>Eukaryota</taxon>
        <taxon>Fungi</taxon>
        <taxon>Dikarya</taxon>
        <taxon>Ascomycota</taxon>
        <taxon>Pezizomycotina</taxon>
        <taxon>Sordariomycetes</taxon>
        <taxon>Hypocreomycetidae</taxon>
        <taxon>Hypocreales</taxon>
        <taxon>Hypocreaceae</taxon>
        <taxon>Cladobotryum</taxon>
    </lineage>
</organism>
<comment type="caution">
    <text evidence="5">The sequence shown here is derived from an EMBL/GenBank/DDBJ whole genome shotgun (WGS) entry which is preliminary data.</text>
</comment>
<sequence length="273" mass="29178">MSQPLQGPLCTPEFLIEAFTSILSNIPSNSSSPPTLLLHSSLRSIGFIPGSAPALISALLSALGPSGTLVAPTHTGDNSDPSEWSSPPVPPSWWQSIRDSTPAYDPQTTISRAMGIIPETLRTWPGALRSAHPQTSFAALGPNAELVTEEHDLNCRLGEASPLAKLESLNAWILLLGVGYDKCTAFHLAEYRLSNAPKTENSFAAMVDGDRKWVTVEDVAISDEGFEELGEGFEKNKTVIHGTVGGAKCALFALSDAVEYAQEWLAGRRSGHQ</sequence>
<evidence type="ECO:0000256" key="4">
    <source>
        <dbReference type="SAM" id="MobiDB-lite"/>
    </source>
</evidence>
<dbReference type="SUPFAM" id="SSF110710">
    <property type="entry name" value="TTHA0583/YokD-like"/>
    <property type="match status" value="1"/>
</dbReference>
<feature type="compositionally biased region" description="Low complexity" evidence="4">
    <location>
        <begin position="79"/>
        <end position="91"/>
    </location>
</feature>
<dbReference type="Proteomes" id="UP001338125">
    <property type="component" value="Unassembled WGS sequence"/>
</dbReference>
<gene>
    <name evidence="5" type="ORF">PT974_04610</name>
</gene>
<dbReference type="Pfam" id="PF02522">
    <property type="entry name" value="Antibiotic_NAT"/>
    <property type="match status" value="1"/>
</dbReference>
<evidence type="ECO:0000256" key="1">
    <source>
        <dbReference type="ARBA" id="ARBA00006383"/>
    </source>
</evidence>
<name>A0ABR0SWA5_9HYPO</name>
<keyword evidence="2" id="KW-0808">Transferase</keyword>
<accession>A0ABR0SWA5</accession>
<protein>
    <submittedName>
        <fullName evidence="5">SPbeta prophage-derived aminoglycoside N(3')-acetyltransferase-like protein YokD</fullName>
    </submittedName>
</protein>
<dbReference type="InterPro" id="IPR028345">
    <property type="entry name" value="Antibiotic_NAT-like"/>
</dbReference>
<proteinExistence type="inferred from homology"/>
<evidence type="ECO:0000313" key="6">
    <source>
        <dbReference type="Proteomes" id="UP001338125"/>
    </source>
</evidence>
<dbReference type="PANTHER" id="PTHR11104:SF0">
    <property type="entry name" value="SPBETA PROPHAGE-DERIVED AMINOGLYCOSIDE N(3')-ACETYLTRANSFERASE-LIKE PROTEIN YOKD"/>
    <property type="match status" value="1"/>
</dbReference>